<evidence type="ECO:0000313" key="3">
    <source>
        <dbReference type="Proteomes" id="UP000703295"/>
    </source>
</evidence>
<organism evidence="2 3">
    <name type="scientific">Bacteroides mediterraneensis</name>
    <dbReference type="NCBI Taxonomy" id="1841856"/>
    <lineage>
        <taxon>Bacteria</taxon>
        <taxon>Pseudomonadati</taxon>
        <taxon>Bacteroidota</taxon>
        <taxon>Bacteroidia</taxon>
        <taxon>Bacteroidales</taxon>
        <taxon>Bacteroidaceae</taxon>
        <taxon>Bacteroides</taxon>
    </lineage>
</organism>
<dbReference type="Pfam" id="PF13975">
    <property type="entry name" value="gag-asp_proteas"/>
    <property type="match status" value="1"/>
</dbReference>
<evidence type="ECO:0000256" key="1">
    <source>
        <dbReference type="SAM" id="SignalP"/>
    </source>
</evidence>
<sequence length="314" mass="34621">MKKISLLSVCLLCLLSLSARAEVIPVDTIPFELGADNRLYVTVYINGQDDRPLRFLLDTGATDVILNSNSPRTEGLAAFTGSVENNSANSVETIPSTESSQVVRMGSRAISGLKLIAIPYPPDAWDGVLGLSYLRNFDVRIDYRRKSIFLYELGDGQKAASDKAVRLKMDYRLGVPVVPVGVRVGGVDYLVSVAVDTGSDRVFDLNTPFVRRNDLLGTQKPFAISRIAGTVKDGDELQNVYFDSVTLGDSLTLPRIPGAFSTVTTGVQASDAMDGVLGNNFLQRFNQLYDFKNNYLYLEVNDRLYTPFYDFLVR</sequence>
<name>A0ABS2ETE5_9BACE</name>
<comment type="caution">
    <text evidence="2">The sequence shown here is derived from an EMBL/GenBank/DDBJ whole genome shotgun (WGS) entry which is preliminary data.</text>
</comment>
<keyword evidence="3" id="KW-1185">Reference proteome</keyword>
<gene>
    <name evidence="2" type="ORF">H6A31_02270</name>
</gene>
<dbReference type="Proteomes" id="UP000703295">
    <property type="component" value="Unassembled WGS sequence"/>
</dbReference>
<dbReference type="SUPFAM" id="SSF50630">
    <property type="entry name" value="Acid proteases"/>
    <property type="match status" value="1"/>
</dbReference>
<accession>A0ABS2ETE5</accession>
<reference evidence="2 3" key="1">
    <citation type="journal article" date="2021" name="Sci. Rep.">
        <title>The distribution of antibiotic resistance genes in chicken gut microbiota commensals.</title>
        <authorList>
            <person name="Juricova H."/>
            <person name="Matiasovicova J."/>
            <person name="Kubasova T."/>
            <person name="Cejkova D."/>
            <person name="Rychlik I."/>
        </authorList>
    </citation>
    <scope>NUCLEOTIDE SEQUENCE [LARGE SCALE GENOMIC DNA]</scope>
    <source>
        <strain evidence="2 3">An801</strain>
    </source>
</reference>
<dbReference type="InterPro" id="IPR021109">
    <property type="entry name" value="Peptidase_aspartic_dom_sf"/>
</dbReference>
<dbReference type="CDD" id="cd05483">
    <property type="entry name" value="retropepsin_like_bacteria"/>
    <property type="match status" value="1"/>
</dbReference>
<feature type="signal peptide" evidence="1">
    <location>
        <begin position="1"/>
        <end position="21"/>
    </location>
</feature>
<dbReference type="InterPro" id="IPR034122">
    <property type="entry name" value="Retropepsin-like_bacterial"/>
</dbReference>
<dbReference type="RefSeq" id="WP_204474335.1">
    <property type="nucleotide sequence ID" value="NZ_JACJJW010000003.1"/>
</dbReference>
<protein>
    <submittedName>
        <fullName evidence="2">Retroviral-like aspartic protease family protein</fullName>
    </submittedName>
</protein>
<proteinExistence type="predicted"/>
<dbReference type="InterPro" id="IPR001969">
    <property type="entry name" value="Aspartic_peptidase_AS"/>
</dbReference>
<keyword evidence="1" id="KW-0732">Signal</keyword>
<dbReference type="EMBL" id="JACJJW010000003">
    <property type="protein sequence ID" value="MBM6757529.1"/>
    <property type="molecule type" value="Genomic_DNA"/>
</dbReference>
<feature type="chain" id="PRO_5045638824" evidence="1">
    <location>
        <begin position="22"/>
        <end position="314"/>
    </location>
</feature>
<dbReference type="PROSITE" id="PS00141">
    <property type="entry name" value="ASP_PROTEASE"/>
    <property type="match status" value="1"/>
</dbReference>
<evidence type="ECO:0000313" key="2">
    <source>
        <dbReference type="EMBL" id="MBM6757529.1"/>
    </source>
</evidence>
<dbReference type="Gene3D" id="2.40.70.10">
    <property type="entry name" value="Acid Proteases"/>
    <property type="match status" value="2"/>
</dbReference>